<dbReference type="Proteomes" id="UP000061809">
    <property type="component" value="Chromosome"/>
</dbReference>
<dbReference type="EMBL" id="CP012801">
    <property type="protein sequence ID" value="ALJ62736.1"/>
    <property type="molecule type" value="Genomic_DNA"/>
</dbReference>
<dbReference type="AlphaFoldDB" id="A0A0P0FWP0"/>
<evidence type="ECO:0000313" key="2">
    <source>
        <dbReference type="Proteomes" id="UP000061809"/>
    </source>
</evidence>
<proteinExistence type="predicted"/>
<organism evidence="1 2">
    <name type="scientific">Bacteroides cellulosilyticus</name>
    <dbReference type="NCBI Taxonomy" id="246787"/>
    <lineage>
        <taxon>Bacteria</taxon>
        <taxon>Pseudomonadati</taxon>
        <taxon>Bacteroidota</taxon>
        <taxon>Bacteroidia</taxon>
        <taxon>Bacteroidales</taxon>
        <taxon>Bacteroidaceae</taxon>
        <taxon>Bacteroides</taxon>
    </lineage>
</organism>
<dbReference type="PATRIC" id="fig|246787.4.peg.5715"/>
<gene>
    <name evidence="1" type="ORF">BcellWH2_05538</name>
</gene>
<dbReference type="RefSeq" id="WP_144430772.1">
    <property type="nucleotide sequence ID" value="NZ_CP012801.1"/>
</dbReference>
<reference evidence="1 2" key="1">
    <citation type="journal article" date="2015" name="Science">
        <title>Genetic determinants of in vivo fitness and diet responsiveness in multiple human gut Bacteroides.</title>
        <authorList>
            <person name="Wu M."/>
            <person name="McNulty N.P."/>
            <person name="Rodionov D.A."/>
            <person name="Khoroshkin M.S."/>
            <person name="Griffin N.W."/>
            <person name="Cheng J."/>
            <person name="Latreille P."/>
            <person name="Kerstetter R.A."/>
            <person name="Terrapon N."/>
            <person name="Henrissat B."/>
            <person name="Osterman A.L."/>
            <person name="Gordon J.I."/>
        </authorList>
    </citation>
    <scope>NUCLEOTIDE SEQUENCE [LARGE SCALE GENOMIC DNA]</scope>
    <source>
        <strain evidence="1 2">WH2</strain>
    </source>
</reference>
<evidence type="ECO:0000313" key="1">
    <source>
        <dbReference type="EMBL" id="ALJ62736.1"/>
    </source>
</evidence>
<dbReference type="KEGG" id="bcel:BcellWH2_05538"/>
<protein>
    <submittedName>
        <fullName evidence="1">Uncharacterized protein</fullName>
    </submittedName>
</protein>
<accession>A0A0P0FWP0</accession>
<sequence>MKAEKLYQCEFCGKGGFNRKKMRHHEENCPLNPSSKSCQTCAYLFQELFKINPEHTMLSSASDIFGRRPMCKAGISISTIEKSRCKLNLRTECEFWLRKLEENETDIYDAHLRNKQNPQRQTLQGRQ</sequence>
<name>A0A0P0FWP0_9BACE</name>